<dbReference type="Gene3D" id="2.40.30.130">
    <property type="match status" value="1"/>
</dbReference>
<comment type="subunit">
    <text evidence="15">Monomer.</text>
</comment>
<dbReference type="CDD" id="cd00673">
    <property type="entry name" value="AlaRS_core"/>
    <property type="match status" value="1"/>
</dbReference>
<comment type="caution">
    <text evidence="17">The sequence shown here is derived from an EMBL/GenBank/DDBJ whole genome shotgun (WGS) entry which is preliminary data.</text>
</comment>
<evidence type="ECO:0000256" key="13">
    <source>
        <dbReference type="ARBA" id="ARBA00032577"/>
    </source>
</evidence>
<comment type="similarity">
    <text evidence="1">Belongs to the class-II aminoacyl-tRNA synthetase family. Alax-L subfamily.</text>
</comment>
<keyword evidence="11 15" id="KW-0648">Protein biosynthesis</keyword>
<evidence type="ECO:0000256" key="12">
    <source>
        <dbReference type="ARBA" id="ARBA00023146"/>
    </source>
</evidence>
<evidence type="ECO:0000256" key="14">
    <source>
        <dbReference type="ARBA" id="ARBA00048300"/>
    </source>
</evidence>
<dbReference type="HAMAP" id="MF_00036_B">
    <property type="entry name" value="Ala_tRNA_synth_B"/>
    <property type="match status" value="1"/>
</dbReference>
<dbReference type="Gene3D" id="3.30.930.10">
    <property type="entry name" value="Bira Bifunctional Protein, Domain 2"/>
    <property type="match status" value="1"/>
</dbReference>
<reference evidence="17" key="2">
    <citation type="journal article" date="2023" name="Commun. Biol.">
        <title>Intrasexual cuticular hydrocarbon dimorphism in a wasp sheds light on hydrocarbon biosynthesis genes in Hymenoptera.</title>
        <authorList>
            <person name="Moris V.C."/>
            <person name="Podsiadlowski L."/>
            <person name="Martin S."/>
            <person name="Oeyen J.P."/>
            <person name="Donath A."/>
            <person name="Petersen M."/>
            <person name="Wilbrandt J."/>
            <person name="Misof B."/>
            <person name="Liedtke D."/>
            <person name="Thamm M."/>
            <person name="Scheiner R."/>
            <person name="Schmitt T."/>
            <person name="Niehuis O."/>
        </authorList>
    </citation>
    <scope>NUCLEOTIDE SEQUENCE</scope>
    <source>
        <strain evidence="17">GBR_01_08_01A</strain>
    </source>
</reference>
<dbReference type="PANTHER" id="PTHR11777">
    <property type="entry name" value="ALANYL-TRNA SYNTHETASE"/>
    <property type="match status" value="1"/>
</dbReference>
<comment type="function">
    <text evidence="15">Catalyzes the attachment of alanine to tRNA(Ala) in a two-step reaction: alanine is first activated by ATP to form Ala-AMP and then transferred to the acceptor end of tRNA(Ala). Also edits incorrectly charged tRNA(Ala) via its editing domain.</text>
</comment>
<dbReference type="GO" id="GO:0008270">
    <property type="term" value="F:zinc ion binding"/>
    <property type="evidence" value="ECO:0007669"/>
    <property type="project" value="UniProtKB-UniRule"/>
</dbReference>
<keyword evidence="4 15" id="KW-0820">tRNA-binding</keyword>
<comment type="cofactor">
    <cofactor evidence="15">
        <name>Zn(2+)</name>
        <dbReference type="ChEBI" id="CHEBI:29105"/>
    </cofactor>
    <text evidence="15">Binds 1 zinc ion per subunit.</text>
</comment>
<dbReference type="InterPro" id="IPR009000">
    <property type="entry name" value="Transl_B-barrel_sf"/>
</dbReference>
<dbReference type="GO" id="GO:0004813">
    <property type="term" value="F:alanine-tRNA ligase activity"/>
    <property type="evidence" value="ECO:0007669"/>
    <property type="project" value="UniProtKB-UniRule"/>
</dbReference>
<sequence>MLRLYCTKSVHKSANAIRQEFVDYFTKQLQHDIIRSSPVSLLNDHTTAFVNAGMNQFKGIFLGNYDSPYPRVVNSQKCIRVGGKHSDLNIVGNDTYHHTFFEMLGNWSFGDYFKEESCRYALDLLTGPYNIKKEFLYVTYFGGCEKLGLKPDTECRDIWLSLGIPENRILPFGMPDNFWEMGLSGPCGPCTEIHVDILKRSQDQSARVNAGYPDVIELWNIVFIQYERLANSHVIQPLPKCHVDTGMGLERLVALLQGKRSNYDTDLFQPLFKAIRRSTHAPEYKGAFGNYDTSGIDYGYRILADHARMITVALSDGIIPEKNQKLRRTLRKGIDVGENVFKKKGLLSELSYTVVDILGDAYPELQDNIKKVRNIIKFEEDLYKNVQETCGKGWKKIVSIRPELAPITQLITPGLISGYNEFQSILRQDSTIYSSGIVPGSVAFKLYDSHGLSIDTITELAAVESLQVSRDDFEKEMNNARQKSKIGILKNYNIIEKSLKLFTENHVPQTDDSFKYIYESNNGIYEFPKLKSKIVGLIVNGNIVLEEELKAILTNIDNQKNADMLLDEKSEIDIILSKTNCYAWEGGQATDKGSIYLKDMIFQITNVRKIGSYIVHSGKFTKSNLQNAHPELEDWNDCIVSIDPDVRTSHMRHHTATHLLNAALKIIFPAVYQRNSVIVKNNLKFQFSSFKDLVTLEDIATIERLVNNVIQANVTVKVKTLNLLQLLAENNVTTVPGEIYPDTGIRMIEIDTNELKSKELCCGTHVKSTGFLEHFCVLDYFSKGILNRTIYAITGPLAKAAESTGKNLLEQIVDLENCVRAGTLTNDELDLQAKEIQKKLYQDRQTADVPLPYLIKQECDMRFRNLMKVITKQEKATERASIIREVRNSMKYTNSFIVHHLQSTPKYLSLQDIVYLFPNVPMLLMSYDDKTVRVTCNVPQEFLSNKFNAEIWMKVAFQEFNEQVYANKDTNSLTIVNTKFKNIPEEHANNLIEIAVTKATQYASTLVDKSNIQEN</sequence>
<evidence type="ECO:0000256" key="8">
    <source>
        <dbReference type="ARBA" id="ARBA00022833"/>
    </source>
</evidence>
<evidence type="ECO:0000256" key="11">
    <source>
        <dbReference type="ARBA" id="ARBA00022917"/>
    </source>
</evidence>
<dbReference type="Proteomes" id="UP001258017">
    <property type="component" value="Unassembled WGS sequence"/>
</dbReference>
<feature type="binding site" evidence="15">
    <location>
        <position position="761"/>
    </location>
    <ligand>
        <name>Zn(2+)</name>
        <dbReference type="ChEBI" id="CHEBI:29105"/>
    </ligand>
</feature>
<dbReference type="PRINTS" id="PR00980">
    <property type="entry name" value="TRNASYNTHALA"/>
</dbReference>
<dbReference type="PROSITE" id="PS50860">
    <property type="entry name" value="AA_TRNA_LIGASE_II_ALA"/>
    <property type="match status" value="1"/>
</dbReference>
<dbReference type="InterPro" id="IPR018162">
    <property type="entry name" value="Ala-tRNA-ligase_IIc_anticod-bd"/>
</dbReference>
<dbReference type="GO" id="GO:0002161">
    <property type="term" value="F:aminoacyl-tRNA deacylase activity"/>
    <property type="evidence" value="ECO:0007669"/>
    <property type="project" value="TreeGrafter"/>
</dbReference>
<evidence type="ECO:0000256" key="7">
    <source>
        <dbReference type="ARBA" id="ARBA00022741"/>
    </source>
</evidence>
<keyword evidence="9 15" id="KW-0067">ATP-binding</keyword>
<dbReference type="SUPFAM" id="SSF55681">
    <property type="entry name" value="Class II aaRS and biotin synthetases"/>
    <property type="match status" value="1"/>
</dbReference>
<dbReference type="InterPro" id="IPR023033">
    <property type="entry name" value="Ala_tRNA_ligase_euk/bac"/>
</dbReference>
<keyword evidence="12 15" id="KW-0030">Aminoacyl-tRNA synthetase</keyword>
<dbReference type="FunFam" id="3.30.980.10:FF:000004">
    <property type="entry name" value="Alanine--tRNA ligase, cytoplasmic"/>
    <property type="match status" value="1"/>
</dbReference>
<dbReference type="InterPro" id="IPR045864">
    <property type="entry name" value="aa-tRNA-synth_II/BPL/LPL"/>
</dbReference>
<evidence type="ECO:0000256" key="1">
    <source>
        <dbReference type="ARBA" id="ARBA00008429"/>
    </source>
</evidence>
<dbReference type="SUPFAM" id="SSF55186">
    <property type="entry name" value="ThrRS/AlaRS common domain"/>
    <property type="match status" value="1"/>
</dbReference>
<dbReference type="PANTHER" id="PTHR11777:SF9">
    <property type="entry name" value="ALANINE--TRNA LIGASE, CYTOPLASMIC"/>
    <property type="match status" value="1"/>
</dbReference>
<reference evidence="17" key="1">
    <citation type="submission" date="2021-08" db="EMBL/GenBank/DDBJ databases">
        <authorList>
            <person name="Misof B."/>
            <person name="Oliver O."/>
            <person name="Podsiadlowski L."/>
            <person name="Donath A."/>
            <person name="Peters R."/>
            <person name="Mayer C."/>
            <person name="Rust J."/>
            <person name="Gunkel S."/>
            <person name="Lesny P."/>
            <person name="Martin S."/>
            <person name="Oeyen J.P."/>
            <person name="Petersen M."/>
            <person name="Panagiotis P."/>
            <person name="Wilbrandt J."/>
            <person name="Tanja T."/>
        </authorList>
    </citation>
    <scope>NUCLEOTIDE SEQUENCE</scope>
    <source>
        <strain evidence="17">GBR_01_08_01A</strain>
        <tissue evidence="17">Thorax + abdomen</tissue>
    </source>
</reference>
<feature type="binding site" evidence="15">
    <location>
        <position position="658"/>
    </location>
    <ligand>
        <name>Zn(2+)</name>
        <dbReference type="ChEBI" id="CHEBI:29105"/>
    </ligand>
</feature>
<protein>
    <recommendedName>
        <fullName evidence="3">Alanine--tRNA ligase</fullName>
        <ecNumber evidence="2">6.1.1.7</ecNumber>
    </recommendedName>
    <alternativeName>
        <fullName evidence="13">Alanyl-tRNA synthetase</fullName>
    </alternativeName>
</protein>
<keyword evidence="6 15" id="KW-0479">Metal-binding</keyword>
<dbReference type="GO" id="GO:0000049">
    <property type="term" value="F:tRNA binding"/>
    <property type="evidence" value="ECO:0007669"/>
    <property type="project" value="UniProtKB-KW"/>
</dbReference>
<dbReference type="EMBL" id="JAIFRP010000022">
    <property type="protein sequence ID" value="KAK2585147.1"/>
    <property type="molecule type" value="Genomic_DNA"/>
</dbReference>
<dbReference type="InterPro" id="IPR018163">
    <property type="entry name" value="Thr/Ala-tRNA-synth_IIc_edit"/>
</dbReference>
<dbReference type="Pfam" id="PF07973">
    <property type="entry name" value="tRNA_SAD"/>
    <property type="match status" value="1"/>
</dbReference>
<dbReference type="AlphaFoldDB" id="A0AAD9RSI7"/>
<dbReference type="InterPro" id="IPR012947">
    <property type="entry name" value="tRNA_SAD"/>
</dbReference>
<dbReference type="InterPro" id="IPR050058">
    <property type="entry name" value="Ala-tRNA_ligase"/>
</dbReference>
<dbReference type="EC" id="6.1.1.7" evidence="2"/>
<keyword evidence="10 15" id="KW-0694">RNA-binding</keyword>
<evidence type="ECO:0000256" key="15">
    <source>
        <dbReference type="HAMAP-Rule" id="MF_03133"/>
    </source>
</evidence>
<dbReference type="SMART" id="SM00863">
    <property type="entry name" value="tRNA_SAD"/>
    <property type="match status" value="1"/>
</dbReference>
<dbReference type="InterPro" id="IPR002318">
    <property type="entry name" value="Ala-tRNA-lgiase_IIc"/>
</dbReference>
<evidence type="ECO:0000256" key="10">
    <source>
        <dbReference type="ARBA" id="ARBA00022884"/>
    </source>
</evidence>
<dbReference type="Gene3D" id="3.30.980.10">
    <property type="entry name" value="Threonyl-trna Synthetase, Chain A, domain 2"/>
    <property type="match status" value="1"/>
</dbReference>
<evidence type="ECO:0000256" key="4">
    <source>
        <dbReference type="ARBA" id="ARBA00022555"/>
    </source>
</evidence>
<dbReference type="GO" id="GO:0006419">
    <property type="term" value="P:alanyl-tRNA aminoacylation"/>
    <property type="evidence" value="ECO:0007669"/>
    <property type="project" value="InterPro"/>
</dbReference>
<dbReference type="FunFam" id="3.30.930.10:FF:000011">
    <property type="entry name" value="Alanine--tRNA ligase, cytoplasmic"/>
    <property type="match status" value="1"/>
</dbReference>
<accession>A0AAD9RSI7</accession>
<evidence type="ECO:0000259" key="16">
    <source>
        <dbReference type="PROSITE" id="PS50860"/>
    </source>
</evidence>
<dbReference type="GO" id="GO:0005739">
    <property type="term" value="C:mitochondrion"/>
    <property type="evidence" value="ECO:0007669"/>
    <property type="project" value="TreeGrafter"/>
</dbReference>
<dbReference type="SUPFAM" id="SSF101353">
    <property type="entry name" value="Putative anticodon-binding domain of alanyl-tRNA synthetase (AlaRS)"/>
    <property type="match status" value="1"/>
</dbReference>
<organism evidence="17 18">
    <name type="scientific">Odynerus spinipes</name>
    <dbReference type="NCBI Taxonomy" id="1348599"/>
    <lineage>
        <taxon>Eukaryota</taxon>
        <taxon>Metazoa</taxon>
        <taxon>Ecdysozoa</taxon>
        <taxon>Arthropoda</taxon>
        <taxon>Hexapoda</taxon>
        <taxon>Insecta</taxon>
        <taxon>Pterygota</taxon>
        <taxon>Neoptera</taxon>
        <taxon>Endopterygota</taxon>
        <taxon>Hymenoptera</taxon>
        <taxon>Apocrita</taxon>
        <taxon>Aculeata</taxon>
        <taxon>Vespoidea</taxon>
        <taxon>Vespidae</taxon>
        <taxon>Eumeninae</taxon>
        <taxon>Odynerus</taxon>
    </lineage>
</organism>
<feature type="binding site" evidence="15">
    <location>
        <position position="765"/>
    </location>
    <ligand>
        <name>Zn(2+)</name>
        <dbReference type="ChEBI" id="CHEBI:29105"/>
    </ligand>
</feature>
<keyword evidence="18" id="KW-1185">Reference proteome</keyword>
<evidence type="ECO:0000256" key="2">
    <source>
        <dbReference type="ARBA" id="ARBA00013168"/>
    </source>
</evidence>
<comment type="catalytic activity">
    <reaction evidence="14 15">
        <text>tRNA(Ala) + L-alanine + ATP = L-alanyl-tRNA(Ala) + AMP + diphosphate</text>
        <dbReference type="Rhea" id="RHEA:12540"/>
        <dbReference type="Rhea" id="RHEA-COMP:9657"/>
        <dbReference type="Rhea" id="RHEA-COMP:9923"/>
        <dbReference type="ChEBI" id="CHEBI:30616"/>
        <dbReference type="ChEBI" id="CHEBI:33019"/>
        <dbReference type="ChEBI" id="CHEBI:57972"/>
        <dbReference type="ChEBI" id="CHEBI:78442"/>
        <dbReference type="ChEBI" id="CHEBI:78497"/>
        <dbReference type="ChEBI" id="CHEBI:456215"/>
        <dbReference type="EC" id="6.1.1.7"/>
    </reaction>
</comment>
<evidence type="ECO:0000256" key="9">
    <source>
        <dbReference type="ARBA" id="ARBA00022840"/>
    </source>
</evidence>
<dbReference type="Pfam" id="PF01411">
    <property type="entry name" value="tRNA-synt_2c"/>
    <property type="match status" value="2"/>
</dbReference>
<name>A0AAD9RSI7_9HYME</name>
<dbReference type="InterPro" id="IPR018164">
    <property type="entry name" value="Ala-tRNA-synth_IIc_N"/>
</dbReference>
<evidence type="ECO:0000256" key="3">
    <source>
        <dbReference type="ARBA" id="ARBA00017959"/>
    </source>
</evidence>
<keyword evidence="7 15" id="KW-0547">Nucleotide-binding</keyword>
<evidence type="ECO:0000313" key="17">
    <source>
        <dbReference type="EMBL" id="KAK2585147.1"/>
    </source>
</evidence>
<keyword evidence="8 15" id="KW-0862">Zinc</keyword>
<comment type="domain">
    <text evidence="15">Consists of three domains; the N-terminal catalytic domain, the editing domain and the C-terminal C-Ala domain. The editing domain removes incorrectly charged amino acids, while the C-Ala domain, along with tRNA(Ala), serves as a bridge to cooperatively bring together the editing and aminoacylation centers thus stimulating deacylation of misacylated tRNAs.</text>
</comment>
<evidence type="ECO:0000256" key="5">
    <source>
        <dbReference type="ARBA" id="ARBA00022598"/>
    </source>
</evidence>
<keyword evidence="5 15" id="KW-0436">Ligase</keyword>
<evidence type="ECO:0000256" key="6">
    <source>
        <dbReference type="ARBA" id="ARBA00022723"/>
    </source>
</evidence>
<evidence type="ECO:0000313" key="18">
    <source>
        <dbReference type="Proteomes" id="UP001258017"/>
    </source>
</evidence>
<dbReference type="GO" id="GO:0005524">
    <property type="term" value="F:ATP binding"/>
    <property type="evidence" value="ECO:0007669"/>
    <property type="project" value="UniProtKB-UniRule"/>
</dbReference>
<feature type="binding site" evidence="15">
    <location>
        <position position="654"/>
    </location>
    <ligand>
        <name>Zn(2+)</name>
        <dbReference type="ChEBI" id="CHEBI:29105"/>
    </ligand>
</feature>
<dbReference type="SUPFAM" id="SSF50447">
    <property type="entry name" value="Translation proteins"/>
    <property type="match status" value="1"/>
</dbReference>
<feature type="domain" description="Alanyl-transfer RNA synthetases family profile" evidence="16">
    <location>
        <begin position="12"/>
        <end position="804"/>
    </location>
</feature>
<proteinExistence type="inferred from homology"/>
<dbReference type="InterPro" id="IPR018165">
    <property type="entry name" value="Ala-tRNA-synth_IIc_core"/>
</dbReference>
<gene>
    <name evidence="17" type="ORF">KPH14_008653</name>
</gene>